<feature type="region of interest" description="Disordered" evidence="2">
    <location>
        <begin position="466"/>
        <end position="488"/>
    </location>
</feature>
<name>A0ABQ9D710_9PASS</name>
<dbReference type="EMBL" id="WHWB01033843">
    <property type="protein sequence ID" value="KAJ7416268.1"/>
    <property type="molecule type" value="Genomic_DNA"/>
</dbReference>
<keyword evidence="1" id="KW-0175">Coiled coil</keyword>
<reference evidence="3" key="1">
    <citation type="submission" date="2019-10" db="EMBL/GenBank/DDBJ databases">
        <authorList>
            <person name="Soares A.E.R."/>
            <person name="Aleixo A."/>
            <person name="Schneider P."/>
            <person name="Miyaki C.Y."/>
            <person name="Schneider M.P."/>
            <person name="Mello C."/>
            <person name="Vasconcelos A.T.R."/>
        </authorList>
    </citation>
    <scope>NUCLEOTIDE SEQUENCE</scope>
    <source>
        <tissue evidence="3">Muscle</tissue>
    </source>
</reference>
<proteinExistence type="predicted"/>
<gene>
    <name evidence="3" type="ORF">WISP_72687</name>
</gene>
<accession>A0ABQ9D710</accession>
<evidence type="ECO:0000256" key="1">
    <source>
        <dbReference type="SAM" id="Coils"/>
    </source>
</evidence>
<dbReference type="Proteomes" id="UP001145742">
    <property type="component" value="Unassembled WGS sequence"/>
</dbReference>
<sequence length="488" mass="54642">MSWLTRGGKSKEREEPESFPSQEERGLLVQAMLEHGGDPWDCNAVGQDPTLEAAERHWLNYVSLYHPKGEKKCSALQWLLFHLARALQAAVEEKEQSIQNLRNSLQLARDEALALRCDSSRLSEQDEQLRDLRGELRAEAAENARLRRKVQCLGTLLSLGKGLHRGEVAALSKGDCDPEVWGEDGWNSEVREESSVQGVCAGAARKVKPVEGDRGQGEGDMSRKEEVWRKQKEGWPVWVNRVWTLEQCTPFSHEAAKRVVTAIGLPWPKVGAIIRALPATEILGGEILRLVIRNLGEYEPLKDNMEGAPWRDGQEMSAYACGNVLLRALKQREKPVTPEFDIFEVHVEQGDVGVLACRVPELHKGFFISMGSTLIGRPLGECMATLENMGTLMGPEGKGMPKKERIGVKGRKYIPRRTIWRYLISQGVNEGELDSQPTGVLLAKMKKIVQEKGMKQEEMWEKLKQMNLSAPPSVPKKKVHPPSGDPED</sequence>
<feature type="region of interest" description="Disordered" evidence="2">
    <location>
        <begin position="1"/>
        <end position="23"/>
    </location>
</feature>
<organism evidence="3 4">
    <name type="scientific">Willisornis vidua</name>
    <name type="common">Xingu scale-backed antbird</name>
    <dbReference type="NCBI Taxonomy" id="1566151"/>
    <lineage>
        <taxon>Eukaryota</taxon>
        <taxon>Metazoa</taxon>
        <taxon>Chordata</taxon>
        <taxon>Craniata</taxon>
        <taxon>Vertebrata</taxon>
        <taxon>Euteleostomi</taxon>
        <taxon>Archelosauria</taxon>
        <taxon>Archosauria</taxon>
        <taxon>Dinosauria</taxon>
        <taxon>Saurischia</taxon>
        <taxon>Theropoda</taxon>
        <taxon>Coelurosauria</taxon>
        <taxon>Aves</taxon>
        <taxon>Neognathae</taxon>
        <taxon>Neoaves</taxon>
        <taxon>Telluraves</taxon>
        <taxon>Australaves</taxon>
        <taxon>Passeriformes</taxon>
        <taxon>Thamnophilidae</taxon>
        <taxon>Willisornis</taxon>
    </lineage>
</organism>
<comment type="caution">
    <text evidence="3">The sequence shown here is derived from an EMBL/GenBank/DDBJ whole genome shotgun (WGS) entry which is preliminary data.</text>
</comment>
<keyword evidence="4" id="KW-1185">Reference proteome</keyword>
<evidence type="ECO:0000313" key="4">
    <source>
        <dbReference type="Proteomes" id="UP001145742"/>
    </source>
</evidence>
<evidence type="ECO:0000256" key="2">
    <source>
        <dbReference type="SAM" id="MobiDB-lite"/>
    </source>
</evidence>
<feature type="compositionally biased region" description="Basic and acidic residues" evidence="2">
    <location>
        <begin position="9"/>
        <end position="23"/>
    </location>
</feature>
<protein>
    <submittedName>
        <fullName evidence="3">Uncharacterized protein</fullName>
    </submittedName>
</protein>
<evidence type="ECO:0000313" key="3">
    <source>
        <dbReference type="EMBL" id="KAJ7416268.1"/>
    </source>
</evidence>
<feature type="coiled-coil region" evidence="1">
    <location>
        <begin position="84"/>
        <end position="149"/>
    </location>
</feature>